<dbReference type="InterPro" id="IPR036873">
    <property type="entry name" value="Rhodanese-like_dom_sf"/>
</dbReference>
<dbReference type="CDD" id="cd00158">
    <property type="entry name" value="RHOD"/>
    <property type="match status" value="1"/>
</dbReference>
<dbReference type="InterPro" id="IPR050229">
    <property type="entry name" value="GlpE_sulfurtransferase"/>
</dbReference>
<keyword evidence="3" id="KW-1185">Reference proteome</keyword>
<dbReference type="PROSITE" id="PS51257">
    <property type="entry name" value="PROKAR_LIPOPROTEIN"/>
    <property type="match status" value="1"/>
</dbReference>
<dbReference type="PROSITE" id="PS50206">
    <property type="entry name" value="RHODANESE_3"/>
    <property type="match status" value="1"/>
</dbReference>
<dbReference type="OrthoDB" id="9808735at2"/>
<reference evidence="2 3" key="1">
    <citation type="submission" date="2019-09" db="EMBL/GenBank/DDBJ databases">
        <authorList>
            <person name="Cao W.R."/>
        </authorList>
    </citation>
    <scope>NUCLEOTIDE SEQUENCE [LARGE SCALE GENOMIC DNA]</scope>
    <source>
        <strain evidence="3">a4</strain>
    </source>
</reference>
<dbReference type="EMBL" id="WAAU01000035">
    <property type="protein sequence ID" value="KAB1153385.1"/>
    <property type="molecule type" value="Genomic_DNA"/>
</dbReference>
<dbReference type="PANTHER" id="PTHR43031">
    <property type="entry name" value="FAD-DEPENDENT OXIDOREDUCTASE"/>
    <property type="match status" value="1"/>
</dbReference>
<dbReference type="Gene3D" id="3.40.250.10">
    <property type="entry name" value="Rhodanese-like domain"/>
    <property type="match status" value="1"/>
</dbReference>
<evidence type="ECO:0000313" key="2">
    <source>
        <dbReference type="EMBL" id="KAB1153385.1"/>
    </source>
</evidence>
<evidence type="ECO:0000313" key="3">
    <source>
        <dbReference type="Proteomes" id="UP000467305"/>
    </source>
</evidence>
<name>A0A7J5A771_9FLAO</name>
<dbReference type="AlphaFoldDB" id="A0A7J5A771"/>
<dbReference type="PANTHER" id="PTHR43031:SF1">
    <property type="entry name" value="PYRIDINE NUCLEOTIDE-DISULPHIDE OXIDOREDUCTASE"/>
    <property type="match status" value="1"/>
</dbReference>
<dbReference type="Pfam" id="PF00581">
    <property type="entry name" value="Rhodanese"/>
    <property type="match status" value="1"/>
</dbReference>
<evidence type="ECO:0000259" key="1">
    <source>
        <dbReference type="PROSITE" id="PS50206"/>
    </source>
</evidence>
<comment type="caution">
    <text evidence="2">The sequence shown here is derived from an EMBL/GenBank/DDBJ whole genome shotgun (WGS) entry which is preliminary data.</text>
</comment>
<feature type="domain" description="Rhodanese" evidence="1">
    <location>
        <begin position="39"/>
        <end position="125"/>
    </location>
</feature>
<dbReference type="SUPFAM" id="SSF52821">
    <property type="entry name" value="Rhodanese/Cell cycle control phosphatase"/>
    <property type="match status" value="1"/>
</dbReference>
<dbReference type="Proteomes" id="UP000467305">
    <property type="component" value="Unassembled WGS sequence"/>
</dbReference>
<accession>A0A7J5A771</accession>
<dbReference type="InterPro" id="IPR001763">
    <property type="entry name" value="Rhodanese-like_dom"/>
</dbReference>
<gene>
    <name evidence="2" type="ORF">F7018_17115</name>
</gene>
<dbReference type="SMART" id="SM00450">
    <property type="entry name" value="RHOD"/>
    <property type="match status" value="1"/>
</dbReference>
<organism evidence="2 3">
    <name type="scientific">Tenacibaculum aiptasiae</name>
    <dbReference type="NCBI Taxonomy" id="426481"/>
    <lineage>
        <taxon>Bacteria</taxon>
        <taxon>Pseudomonadati</taxon>
        <taxon>Bacteroidota</taxon>
        <taxon>Flavobacteriia</taxon>
        <taxon>Flavobacteriales</taxon>
        <taxon>Flavobacteriaceae</taxon>
        <taxon>Tenacibaculum</taxon>
    </lineage>
</organism>
<sequence length="125" mass="14109">MKKYVLILVSILAIAMSCKSKNEGVKDITVEDLQVVLKNEADIQLLDVRTPPEWAHGIIKNATEINVTSDGFKEEALKKLDKTKPVYIYCRSGGRSKIASEMLSKEGFETYNILGGYLEWQEKNK</sequence>
<protein>
    <submittedName>
        <fullName evidence="2">Rhodanese-like domain-containing protein</fullName>
    </submittedName>
</protein>
<dbReference type="RefSeq" id="WP_150901324.1">
    <property type="nucleotide sequence ID" value="NZ_CANMHX010000008.1"/>
</dbReference>
<proteinExistence type="predicted"/>